<dbReference type="OrthoDB" id="420380at2759"/>
<proteinExistence type="predicted"/>
<accession>A0A101M9A0</accession>
<dbReference type="EMBL" id="LLXE01000512">
    <property type="protein sequence ID" value="KUM56292.1"/>
    <property type="molecule type" value="Genomic_DNA"/>
</dbReference>
<dbReference type="STRING" id="48697.A0A101M9A0"/>
<comment type="cofactor">
    <cofactor evidence="1">
        <name>L-ascorbate</name>
        <dbReference type="ChEBI" id="CHEBI:38290"/>
    </cofactor>
</comment>
<dbReference type="Gene3D" id="2.60.120.620">
    <property type="entry name" value="q2cbj1_9rhob like domain"/>
    <property type="match status" value="1"/>
</dbReference>
<dbReference type="Pfam" id="PF13640">
    <property type="entry name" value="2OG-FeII_Oxy_3"/>
    <property type="match status" value="1"/>
</dbReference>
<evidence type="ECO:0000313" key="8">
    <source>
        <dbReference type="Proteomes" id="UP000055045"/>
    </source>
</evidence>
<evidence type="ECO:0000256" key="5">
    <source>
        <dbReference type="ARBA" id="ARBA00023004"/>
    </source>
</evidence>
<dbReference type="InterPro" id="IPR045054">
    <property type="entry name" value="P4HA-like"/>
</dbReference>
<organism evidence="7 8">
    <name type="scientific">Penicillium freii</name>
    <dbReference type="NCBI Taxonomy" id="48697"/>
    <lineage>
        <taxon>Eukaryota</taxon>
        <taxon>Fungi</taxon>
        <taxon>Dikarya</taxon>
        <taxon>Ascomycota</taxon>
        <taxon>Pezizomycotina</taxon>
        <taxon>Eurotiomycetes</taxon>
        <taxon>Eurotiomycetidae</taxon>
        <taxon>Eurotiales</taxon>
        <taxon>Aspergillaceae</taxon>
        <taxon>Penicillium</taxon>
    </lineage>
</organism>
<dbReference type="InterPro" id="IPR044862">
    <property type="entry name" value="Pro_4_hyd_alph_FE2OG_OXY"/>
</dbReference>
<keyword evidence="8" id="KW-1185">Reference proteome</keyword>
<dbReference type="PANTHER" id="PTHR10869:SF242">
    <property type="entry name" value="PROLYL 4-HYDROXYLASE ALPHA SUBUNIT DOMAIN-CONTAINING PROTEIN"/>
    <property type="match status" value="1"/>
</dbReference>
<evidence type="ECO:0000256" key="1">
    <source>
        <dbReference type="ARBA" id="ARBA00001961"/>
    </source>
</evidence>
<dbReference type="GO" id="GO:0005506">
    <property type="term" value="F:iron ion binding"/>
    <property type="evidence" value="ECO:0007669"/>
    <property type="project" value="InterPro"/>
</dbReference>
<evidence type="ECO:0000313" key="7">
    <source>
        <dbReference type="EMBL" id="KUM56292.1"/>
    </source>
</evidence>
<dbReference type="GO" id="GO:0005783">
    <property type="term" value="C:endoplasmic reticulum"/>
    <property type="evidence" value="ECO:0007669"/>
    <property type="project" value="TreeGrafter"/>
</dbReference>
<reference evidence="7 8" key="1">
    <citation type="submission" date="2015-10" db="EMBL/GenBank/DDBJ databases">
        <title>Genome sequencing of Penicillium freii.</title>
        <authorList>
            <person name="Nguyen H.D."/>
            <person name="Visagie C.M."/>
            <person name="Seifert K.A."/>
        </authorList>
    </citation>
    <scope>NUCLEOTIDE SEQUENCE [LARGE SCALE GENOMIC DNA]</scope>
    <source>
        <strain evidence="7 8">DAOM 242723</strain>
    </source>
</reference>
<keyword evidence="3" id="KW-0223">Dioxygenase</keyword>
<evidence type="ECO:0000256" key="2">
    <source>
        <dbReference type="ARBA" id="ARBA00022723"/>
    </source>
</evidence>
<keyword evidence="5" id="KW-0408">Iron</keyword>
<dbReference type="InterPro" id="IPR006620">
    <property type="entry name" value="Pro_4_hyd_alph"/>
</dbReference>
<evidence type="ECO:0000259" key="6">
    <source>
        <dbReference type="SMART" id="SM00702"/>
    </source>
</evidence>
<keyword evidence="2" id="KW-0479">Metal-binding</keyword>
<feature type="domain" description="Prolyl 4-hydroxylase alpha subunit" evidence="6">
    <location>
        <begin position="55"/>
        <end position="265"/>
    </location>
</feature>
<dbReference type="GO" id="GO:0031418">
    <property type="term" value="F:L-ascorbic acid binding"/>
    <property type="evidence" value="ECO:0007669"/>
    <property type="project" value="InterPro"/>
</dbReference>
<evidence type="ECO:0000256" key="3">
    <source>
        <dbReference type="ARBA" id="ARBA00022964"/>
    </source>
</evidence>
<dbReference type="SMART" id="SM00702">
    <property type="entry name" value="P4Hc"/>
    <property type="match status" value="1"/>
</dbReference>
<dbReference type="PANTHER" id="PTHR10869">
    <property type="entry name" value="PROLYL 4-HYDROXYLASE ALPHA SUBUNIT"/>
    <property type="match status" value="1"/>
</dbReference>
<dbReference type="Proteomes" id="UP000055045">
    <property type="component" value="Unassembled WGS sequence"/>
</dbReference>
<dbReference type="AlphaFoldDB" id="A0A101M9A0"/>
<name>A0A101M9A0_PENFR</name>
<gene>
    <name evidence="7" type="ORF">ACN42_g10924</name>
</gene>
<comment type="caution">
    <text evidence="7">The sequence shown here is derived from an EMBL/GenBank/DDBJ whole genome shotgun (WGS) entry which is preliminary data.</text>
</comment>
<sequence length="268" mass="30445">MKLKHLNLARRLQLLAAVPLVLLLLFYRWHRSAAIPTATICPNHQYTVEIVSQSPLVIYINNFLSQKEVSWLLEEGQSRYKRMLTYQGNSLTDDAIPDERKTSSSAYLSKSDPVVACIGQRALDFHGGTQRVLGDYGNPQLVKYEPGQKNDLHFDWWMVPQNRSGRLYNRRTTILAYLDDNCTRGETYFPLINGMNDSCTECQRAGQKGRFWTGENGLGLLFPPRRGNAIFWVNLGSDGTGDERTLHAALPVAEGSKVAMNFWPPQYF</sequence>
<keyword evidence="4" id="KW-0560">Oxidoreductase</keyword>
<protein>
    <recommendedName>
        <fullName evidence="6">Prolyl 4-hydroxylase alpha subunit domain-containing protein</fullName>
    </recommendedName>
</protein>
<dbReference type="GO" id="GO:0004656">
    <property type="term" value="F:procollagen-proline 4-dioxygenase activity"/>
    <property type="evidence" value="ECO:0007669"/>
    <property type="project" value="TreeGrafter"/>
</dbReference>
<evidence type="ECO:0000256" key="4">
    <source>
        <dbReference type="ARBA" id="ARBA00023002"/>
    </source>
</evidence>